<dbReference type="EMBL" id="JACGWM010000004">
    <property type="protein sequence ID" value="KAL0375660.1"/>
    <property type="molecule type" value="Genomic_DNA"/>
</dbReference>
<reference evidence="2" key="1">
    <citation type="submission" date="2020-06" db="EMBL/GenBank/DDBJ databases">
        <authorList>
            <person name="Li T."/>
            <person name="Hu X."/>
            <person name="Zhang T."/>
            <person name="Song X."/>
            <person name="Zhang H."/>
            <person name="Dai N."/>
            <person name="Sheng W."/>
            <person name="Hou X."/>
            <person name="Wei L."/>
        </authorList>
    </citation>
    <scope>NUCLEOTIDE SEQUENCE</scope>
    <source>
        <strain evidence="2">KEN8</strain>
        <tissue evidence="2">Leaf</tissue>
    </source>
</reference>
<dbReference type="InterPro" id="IPR010903">
    <property type="entry name" value="DUF1517"/>
</dbReference>
<gene>
    <name evidence="2" type="ORF">Scaly_0683600</name>
</gene>
<evidence type="ECO:0000313" key="2">
    <source>
        <dbReference type="EMBL" id="KAL0375660.1"/>
    </source>
</evidence>
<organism evidence="2">
    <name type="scientific">Sesamum calycinum</name>
    <dbReference type="NCBI Taxonomy" id="2727403"/>
    <lineage>
        <taxon>Eukaryota</taxon>
        <taxon>Viridiplantae</taxon>
        <taxon>Streptophyta</taxon>
        <taxon>Embryophyta</taxon>
        <taxon>Tracheophyta</taxon>
        <taxon>Spermatophyta</taxon>
        <taxon>Magnoliopsida</taxon>
        <taxon>eudicotyledons</taxon>
        <taxon>Gunneridae</taxon>
        <taxon>Pentapetalae</taxon>
        <taxon>asterids</taxon>
        <taxon>lamiids</taxon>
        <taxon>Lamiales</taxon>
        <taxon>Pedaliaceae</taxon>
        <taxon>Sesamum</taxon>
    </lineage>
</organism>
<dbReference type="PANTHER" id="PTHR33975">
    <property type="entry name" value="MYELIN-ASSOCIATED OLIGODENDROCYTE BASIC PROTEIN"/>
    <property type="match status" value="1"/>
</dbReference>
<dbReference type="AlphaFoldDB" id="A0AAW2R691"/>
<feature type="signal peptide" evidence="1">
    <location>
        <begin position="1"/>
        <end position="17"/>
    </location>
</feature>
<protein>
    <submittedName>
        <fullName evidence="2">Uncharacterized protein</fullName>
    </submittedName>
</protein>
<feature type="chain" id="PRO_5043878826" evidence="1">
    <location>
        <begin position="18"/>
        <end position="146"/>
    </location>
</feature>
<reference evidence="2" key="2">
    <citation type="journal article" date="2024" name="Plant">
        <title>Genomic evolution and insights into agronomic trait innovations of Sesamum species.</title>
        <authorList>
            <person name="Miao H."/>
            <person name="Wang L."/>
            <person name="Qu L."/>
            <person name="Liu H."/>
            <person name="Sun Y."/>
            <person name="Le M."/>
            <person name="Wang Q."/>
            <person name="Wei S."/>
            <person name="Zheng Y."/>
            <person name="Lin W."/>
            <person name="Duan Y."/>
            <person name="Cao H."/>
            <person name="Xiong S."/>
            <person name="Wang X."/>
            <person name="Wei L."/>
            <person name="Li C."/>
            <person name="Ma Q."/>
            <person name="Ju M."/>
            <person name="Zhao R."/>
            <person name="Li G."/>
            <person name="Mu C."/>
            <person name="Tian Q."/>
            <person name="Mei H."/>
            <person name="Zhang T."/>
            <person name="Gao T."/>
            <person name="Zhang H."/>
        </authorList>
    </citation>
    <scope>NUCLEOTIDE SEQUENCE</scope>
    <source>
        <strain evidence="2">KEN8</strain>
    </source>
</reference>
<dbReference type="PANTHER" id="PTHR33975:SF2">
    <property type="entry name" value="MYELIN-ASSOCIATED OLIGODENDROCYTE BASIC PROTEIN"/>
    <property type="match status" value="1"/>
</dbReference>
<accession>A0AAW2R691</accession>
<dbReference type="GO" id="GO:0009507">
    <property type="term" value="C:chloroplast"/>
    <property type="evidence" value="ECO:0007669"/>
    <property type="project" value="TreeGrafter"/>
</dbReference>
<evidence type="ECO:0000256" key="1">
    <source>
        <dbReference type="SAM" id="SignalP"/>
    </source>
</evidence>
<name>A0AAW2R691_9LAMI</name>
<dbReference type="Pfam" id="PF07466">
    <property type="entry name" value="DUF1517"/>
    <property type="match status" value="1"/>
</dbReference>
<sequence length="146" mass="16591">MQWFLLLGHGFLRLTLSWPHNMQVDVKKSMEEGEKRFNQLSIEERGKFDEETLVNVNSIKKQSLTVPRASGFSNEYIVITILVAAGGAHKLPSINNSKDLKEALQKLASIPSSRILAVEVLWTPQNEDDTLSERELLEDYSLLRPL</sequence>
<dbReference type="InterPro" id="IPR053023">
    <property type="entry name" value="FLAP_modulator"/>
</dbReference>
<comment type="caution">
    <text evidence="2">The sequence shown here is derived from an EMBL/GenBank/DDBJ whole genome shotgun (WGS) entry which is preliminary data.</text>
</comment>
<proteinExistence type="predicted"/>
<keyword evidence="1" id="KW-0732">Signal</keyword>